<dbReference type="CDD" id="cd02440">
    <property type="entry name" value="AdoMet_MTases"/>
    <property type="match status" value="1"/>
</dbReference>
<dbReference type="InterPro" id="IPR029063">
    <property type="entry name" value="SAM-dependent_MTases_sf"/>
</dbReference>
<dbReference type="GO" id="GO:0008168">
    <property type="term" value="F:methyltransferase activity"/>
    <property type="evidence" value="ECO:0007669"/>
    <property type="project" value="UniProtKB-KW"/>
</dbReference>
<reference evidence="2 3" key="1">
    <citation type="submission" date="2023-10" db="EMBL/GenBank/DDBJ databases">
        <title>Rubellicoccus peritrichatus gen. nov., sp. nov., isolated from an algae of coral reef tank.</title>
        <authorList>
            <person name="Luo J."/>
        </authorList>
    </citation>
    <scope>NUCLEOTIDE SEQUENCE [LARGE SCALE GENOMIC DNA]</scope>
    <source>
        <strain evidence="2 3">CR14</strain>
    </source>
</reference>
<dbReference type="Gene3D" id="3.40.50.150">
    <property type="entry name" value="Vaccinia Virus protein VP39"/>
    <property type="match status" value="1"/>
</dbReference>
<keyword evidence="2" id="KW-0489">Methyltransferase</keyword>
<dbReference type="EC" id="2.1.-.-" evidence="2"/>
<dbReference type="InterPro" id="IPR041698">
    <property type="entry name" value="Methyltransf_25"/>
</dbReference>
<keyword evidence="3" id="KW-1185">Reference proteome</keyword>
<dbReference type="GO" id="GO:0032259">
    <property type="term" value="P:methylation"/>
    <property type="evidence" value="ECO:0007669"/>
    <property type="project" value="UniProtKB-KW"/>
</dbReference>
<dbReference type="AlphaFoldDB" id="A0AAQ3L6P6"/>
<evidence type="ECO:0000259" key="1">
    <source>
        <dbReference type="Pfam" id="PF13649"/>
    </source>
</evidence>
<evidence type="ECO:0000313" key="2">
    <source>
        <dbReference type="EMBL" id="WOO39672.1"/>
    </source>
</evidence>
<gene>
    <name evidence="2" type="ORF">RZN69_13700</name>
</gene>
<dbReference type="KEGG" id="puo:RZN69_13700"/>
<keyword evidence="2" id="KW-0808">Transferase</keyword>
<evidence type="ECO:0000313" key="3">
    <source>
        <dbReference type="Proteomes" id="UP001304300"/>
    </source>
</evidence>
<organism evidence="2 3">
    <name type="scientific">Rubellicoccus peritrichatus</name>
    <dbReference type="NCBI Taxonomy" id="3080537"/>
    <lineage>
        <taxon>Bacteria</taxon>
        <taxon>Pseudomonadati</taxon>
        <taxon>Verrucomicrobiota</taxon>
        <taxon>Opitutia</taxon>
        <taxon>Puniceicoccales</taxon>
        <taxon>Cerasicoccaceae</taxon>
        <taxon>Rubellicoccus</taxon>
    </lineage>
</organism>
<dbReference type="Pfam" id="PF13649">
    <property type="entry name" value="Methyltransf_25"/>
    <property type="match status" value="1"/>
</dbReference>
<dbReference type="RefSeq" id="WP_317831648.1">
    <property type="nucleotide sequence ID" value="NZ_CP136920.1"/>
</dbReference>
<dbReference type="Proteomes" id="UP001304300">
    <property type="component" value="Chromosome"/>
</dbReference>
<sequence>MWDQRYKEDGFAYGTEPNSFLAERANLLRSPILSLGEGEGRNAVFLATLSLNVLGVDGSSVGLEKARALARSKGVEIDTELADLSSYNPPENFFNSVVSIFAHLSSDVRQRLYPRVERSLKSGGVLVFEEYAISQLGRDTGGPKDIDLLTTTADLESLFPNCDLILSREIEREVIEGRHHTGLSSVIQFIARKRTEPDSCDNG</sequence>
<feature type="domain" description="Methyltransferase" evidence="1">
    <location>
        <begin position="32"/>
        <end position="124"/>
    </location>
</feature>
<proteinExistence type="predicted"/>
<accession>A0AAQ3L6P6</accession>
<name>A0AAQ3L6P6_9BACT</name>
<dbReference type="EMBL" id="CP136920">
    <property type="protein sequence ID" value="WOO39672.1"/>
    <property type="molecule type" value="Genomic_DNA"/>
</dbReference>
<dbReference type="SUPFAM" id="SSF53335">
    <property type="entry name" value="S-adenosyl-L-methionine-dependent methyltransferases"/>
    <property type="match status" value="1"/>
</dbReference>
<protein>
    <submittedName>
        <fullName evidence="2">Class I SAM-dependent methyltransferase</fullName>
        <ecNumber evidence="2">2.1.-.-</ecNumber>
    </submittedName>
</protein>